<name>A0ACB9N257_9MYRT</name>
<gene>
    <name evidence="1" type="ORF">MLD38_028045</name>
</gene>
<proteinExistence type="predicted"/>
<evidence type="ECO:0000313" key="2">
    <source>
        <dbReference type="Proteomes" id="UP001057402"/>
    </source>
</evidence>
<evidence type="ECO:0000313" key="1">
    <source>
        <dbReference type="EMBL" id="KAI4329689.1"/>
    </source>
</evidence>
<accession>A0ACB9N257</accession>
<organism evidence="1 2">
    <name type="scientific">Melastoma candidum</name>
    <dbReference type="NCBI Taxonomy" id="119954"/>
    <lineage>
        <taxon>Eukaryota</taxon>
        <taxon>Viridiplantae</taxon>
        <taxon>Streptophyta</taxon>
        <taxon>Embryophyta</taxon>
        <taxon>Tracheophyta</taxon>
        <taxon>Spermatophyta</taxon>
        <taxon>Magnoliopsida</taxon>
        <taxon>eudicotyledons</taxon>
        <taxon>Gunneridae</taxon>
        <taxon>Pentapetalae</taxon>
        <taxon>rosids</taxon>
        <taxon>malvids</taxon>
        <taxon>Myrtales</taxon>
        <taxon>Melastomataceae</taxon>
        <taxon>Melastomatoideae</taxon>
        <taxon>Melastomateae</taxon>
        <taxon>Melastoma</taxon>
    </lineage>
</organism>
<comment type="caution">
    <text evidence="1">The sequence shown here is derived from an EMBL/GenBank/DDBJ whole genome shotgun (WGS) entry which is preliminary data.</text>
</comment>
<dbReference type="Proteomes" id="UP001057402">
    <property type="component" value="Chromosome 8"/>
</dbReference>
<protein>
    <submittedName>
        <fullName evidence="1">Uncharacterized protein</fullName>
    </submittedName>
</protein>
<dbReference type="EMBL" id="CM042887">
    <property type="protein sequence ID" value="KAI4329689.1"/>
    <property type="molecule type" value="Genomic_DNA"/>
</dbReference>
<keyword evidence="2" id="KW-1185">Reference proteome</keyword>
<reference evidence="2" key="1">
    <citation type="journal article" date="2023" name="Front. Plant Sci.">
        <title>Chromosomal-level genome assembly of Melastoma candidum provides insights into trichome evolution.</title>
        <authorList>
            <person name="Zhong Y."/>
            <person name="Wu W."/>
            <person name="Sun C."/>
            <person name="Zou P."/>
            <person name="Liu Y."/>
            <person name="Dai S."/>
            <person name="Zhou R."/>
        </authorList>
    </citation>
    <scope>NUCLEOTIDE SEQUENCE [LARGE SCALE GENOMIC DNA]</scope>
</reference>
<sequence length="640" mass="73331">MGERVASDVPSCEMERHLLAAAEHLLMALKESPNLSGDARRVISDLQSRLLAKPMLRERREEFFEETEERLNRSEKEIMDWEASRLMICESGEAKCNEYLEAVVEIRRSIEVLGNVDPSRIVRQKETVLRADRVLEVAMSRLEEEVKCILGRYKQTYVPRSMSFRSTTTNLASGESFSSLEDVVVDSPRQEVKAADLIQPDMIPVLKSIAKVMFNSDHGQEFCRAFIGARRDALHEYLAGLEMKQLSIEEILGLKWDVLSLEIRNWVRAMRIVTGFYLMSEQNLCNQILAEFGEIASAAFLDISKSSALTLLNFGEAIVMSSHRPEKLFGVLNMYEVLADRLINIDTLFSEEECSFIRVEFHNFLAALGNYARATFSEFREGVESNRSQKPFPKGGVHPLTSYVMNYIRTLCAYRTTFDVIFRDEQVCFMCPPLAAKGMVEDEPTSPLDRHSKSILLVLEANLREKSILLEQNALKHIFLMNNICYMVDKVKGCDDLRRCFGDEWIRKQIAKYQQNATSYLRATWSCALTILRESDYSPGSSTSNTRTRAREKCRAFCLAFEEVYKLQTGWVIPNPQLRSDLQIATSQKVITGYRAFLGMHKTDIDDKYIKYTADDLEDLTLDFFEGSNRSLPRAKSRRK</sequence>